<protein>
    <submittedName>
        <fullName evidence="3">Phosphoesterase RecJ domain-containing protein</fullName>
    </submittedName>
</protein>
<sequence length="328" mass="34887">MTESDNDLTQLHQWVNQKSKEGAIAIVSHKNGDMDTIGSAVCLASLIGPGAKACGVYVSKVAKRVLADVGGSFHLMDSNKPMWPRTLAGIIVVDCASYSQTGLQFPSGIPICVIDHHQGGSDWDGAELVICWEVSSTTEIIHRYVQEFDLMMTDKCATLLLAGIITDTGRFKHANGGSFIAAGELIDKYSIDYAAFIESIERDELNHSQKMAIAKALSRLESIDAGEWFLLHTSGSTNEGVVAHSLLSAGADVALVVRRAEDETRLIGRASRSAVNDGIHLGNIMSELCKTLGGEGGGHSGAAGWSGDVPTITARSGFISALSSIRRD</sequence>
<evidence type="ECO:0000259" key="1">
    <source>
        <dbReference type="Pfam" id="PF01368"/>
    </source>
</evidence>
<dbReference type="GO" id="GO:0003676">
    <property type="term" value="F:nucleic acid binding"/>
    <property type="evidence" value="ECO:0007669"/>
    <property type="project" value="InterPro"/>
</dbReference>
<dbReference type="Pfam" id="PF02272">
    <property type="entry name" value="DHHA1"/>
    <property type="match status" value="1"/>
</dbReference>
<dbReference type="InterPro" id="IPR001667">
    <property type="entry name" value="DDH_dom"/>
</dbReference>
<dbReference type="Gene3D" id="3.90.1640.10">
    <property type="entry name" value="inorganic pyrophosphatase (n-terminal core)"/>
    <property type="match status" value="1"/>
</dbReference>
<feature type="domain" description="DDH" evidence="1">
    <location>
        <begin position="24"/>
        <end position="164"/>
    </location>
</feature>
<accession>A0A075HRK5</accession>
<dbReference type="PANTHER" id="PTHR47618">
    <property type="entry name" value="BIFUNCTIONAL OLIGORIBONUCLEASE AND PAP PHOSPHATASE NRNA"/>
    <property type="match status" value="1"/>
</dbReference>
<name>A0A075HRK5_9EURY</name>
<proteinExistence type="predicted"/>
<dbReference type="EMBL" id="KF901126">
    <property type="protein sequence ID" value="AIF18986.1"/>
    <property type="molecule type" value="Genomic_DNA"/>
</dbReference>
<dbReference type="SUPFAM" id="SSF64182">
    <property type="entry name" value="DHH phosphoesterases"/>
    <property type="match status" value="1"/>
</dbReference>
<feature type="domain" description="DHHA1" evidence="2">
    <location>
        <begin position="249"/>
        <end position="308"/>
    </location>
</feature>
<organism evidence="3">
    <name type="scientific">uncultured marine group II/III euryarchaeote KM3_85_C06</name>
    <dbReference type="NCBI Taxonomy" id="1456526"/>
    <lineage>
        <taxon>Archaea</taxon>
        <taxon>Methanobacteriati</taxon>
        <taxon>Methanobacteriota</taxon>
        <taxon>environmental samples</taxon>
    </lineage>
</organism>
<dbReference type="InterPro" id="IPR038763">
    <property type="entry name" value="DHH_sf"/>
</dbReference>
<reference evidence="3" key="1">
    <citation type="journal article" date="2014" name="Genome Biol. Evol.">
        <title>Pangenome evidence for extensive interdomain horizontal transfer affecting lineage core and shell genes in uncultured planktonic thaumarchaeota and euryarchaeota.</title>
        <authorList>
            <person name="Deschamps P."/>
            <person name="Zivanovic Y."/>
            <person name="Moreira D."/>
            <person name="Rodriguez-Valera F."/>
            <person name="Lopez-Garcia P."/>
        </authorList>
    </citation>
    <scope>NUCLEOTIDE SEQUENCE</scope>
</reference>
<dbReference type="PANTHER" id="PTHR47618:SF1">
    <property type="entry name" value="BIFUNCTIONAL OLIGORIBONUCLEASE AND PAP PHOSPHATASE NRNA"/>
    <property type="match status" value="1"/>
</dbReference>
<dbReference type="AlphaFoldDB" id="A0A075HRK5"/>
<dbReference type="InterPro" id="IPR051319">
    <property type="entry name" value="Oligoribo/pAp-PDE_c-di-AMP_PDE"/>
</dbReference>
<evidence type="ECO:0000313" key="3">
    <source>
        <dbReference type="EMBL" id="AIF18986.1"/>
    </source>
</evidence>
<evidence type="ECO:0000259" key="2">
    <source>
        <dbReference type="Pfam" id="PF02272"/>
    </source>
</evidence>
<dbReference type="Pfam" id="PF01368">
    <property type="entry name" value="DHH"/>
    <property type="match status" value="1"/>
</dbReference>
<dbReference type="InterPro" id="IPR003156">
    <property type="entry name" value="DHHA1_dom"/>
</dbReference>